<dbReference type="Gene3D" id="3.40.50.720">
    <property type="entry name" value="NAD(P)-binding Rossmann-like Domain"/>
    <property type="match status" value="1"/>
</dbReference>
<organism evidence="3 4">
    <name type="scientific">Neolewinella aquimaris</name>
    <dbReference type="NCBI Taxonomy" id="1835722"/>
    <lineage>
        <taxon>Bacteria</taxon>
        <taxon>Pseudomonadati</taxon>
        <taxon>Bacteroidota</taxon>
        <taxon>Saprospiria</taxon>
        <taxon>Saprospirales</taxon>
        <taxon>Lewinellaceae</taxon>
        <taxon>Neolewinella</taxon>
    </lineage>
</organism>
<dbReference type="InterPro" id="IPR036291">
    <property type="entry name" value="NAD(P)-bd_dom_sf"/>
</dbReference>
<name>A0A840E576_9BACT</name>
<dbReference type="Pfam" id="PF02719">
    <property type="entry name" value="Polysacc_synt_2"/>
    <property type="match status" value="1"/>
</dbReference>
<comment type="similarity">
    <text evidence="1">Belongs to the polysaccharide synthase family.</text>
</comment>
<reference evidence="3 4" key="1">
    <citation type="submission" date="2020-08" db="EMBL/GenBank/DDBJ databases">
        <title>Genomic Encyclopedia of Type Strains, Phase IV (KMG-IV): sequencing the most valuable type-strain genomes for metagenomic binning, comparative biology and taxonomic classification.</title>
        <authorList>
            <person name="Goeker M."/>
        </authorList>
    </citation>
    <scope>NUCLEOTIDE SEQUENCE [LARGE SCALE GENOMIC DNA]</scope>
    <source>
        <strain evidence="3 4">DSM 105137</strain>
    </source>
</reference>
<comment type="caution">
    <text evidence="3">The sequence shown here is derived from an EMBL/GenBank/DDBJ whole genome shotgun (WGS) entry which is preliminary data.</text>
</comment>
<dbReference type="EMBL" id="JACIFF010000007">
    <property type="protein sequence ID" value="MBB4080220.1"/>
    <property type="molecule type" value="Genomic_DNA"/>
</dbReference>
<evidence type="ECO:0000313" key="3">
    <source>
        <dbReference type="EMBL" id="MBB4080220.1"/>
    </source>
</evidence>
<dbReference type="SUPFAM" id="SSF51735">
    <property type="entry name" value="NAD(P)-binding Rossmann-fold domains"/>
    <property type="match status" value="1"/>
</dbReference>
<evidence type="ECO:0000259" key="2">
    <source>
        <dbReference type="Pfam" id="PF02719"/>
    </source>
</evidence>
<sequence length="405" mass="45704">MKHFSLNRFIKQYVTEREESLFAADLAKYDRELAREIDGKSALVIGGAGTIGASFIRALLLFKPARLYVVDTNENGLTELTRDLRSAADLNVPDDYKPYPINFGDPVFAKIMANEGPFDIVANFAAHKHVRSEKDHYSIEAMIDNNVLKARHLLELLLAYPPKHFFCVSTDKAANPVNVMGASKKMMEEVILAYSDRLKITTARFANVAFSNGSLLFGFMERMMKEQPLSSPSDVRRYFVSPEESGQLCLLACILGKSGEIIFPNLREEQMRTFSSIAEDFLREYGNYTPALCATEEEARHRASELTADSTTYPVYFFSSNTSGEKQFEEFFTEGEEIDRDRFEQLGVICNAPRKSAGDIEVMFAKLAALFQDMEIDKSAIVKLIADFVPNFEHIETGRSLDQKM</sequence>
<protein>
    <submittedName>
        <fullName evidence="3">FlaA1/EpsC-like NDP-sugar epimerase</fullName>
    </submittedName>
</protein>
<proteinExistence type="inferred from homology"/>
<evidence type="ECO:0000313" key="4">
    <source>
        <dbReference type="Proteomes" id="UP000576209"/>
    </source>
</evidence>
<dbReference type="PANTHER" id="PTHR43318">
    <property type="entry name" value="UDP-N-ACETYLGLUCOSAMINE 4,6-DEHYDRATASE"/>
    <property type="match status" value="1"/>
</dbReference>
<dbReference type="PANTHER" id="PTHR43318:SF1">
    <property type="entry name" value="POLYSACCHARIDE BIOSYNTHESIS PROTEIN EPSC-RELATED"/>
    <property type="match status" value="1"/>
</dbReference>
<dbReference type="RefSeq" id="WP_183496455.1">
    <property type="nucleotide sequence ID" value="NZ_JACIFF010000007.1"/>
</dbReference>
<keyword evidence="4" id="KW-1185">Reference proteome</keyword>
<dbReference type="Proteomes" id="UP000576209">
    <property type="component" value="Unassembled WGS sequence"/>
</dbReference>
<dbReference type="AlphaFoldDB" id="A0A840E576"/>
<feature type="domain" description="Polysaccharide biosynthesis protein CapD-like" evidence="2">
    <location>
        <begin position="43"/>
        <end position="344"/>
    </location>
</feature>
<dbReference type="InterPro" id="IPR003869">
    <property type="entry name" value="Polysac_CapD-like"/>
</dbReference>
<accession>A0A840E576</accession>
<evidence type="ECO:0000256" key="1">
    <source>
        <dbReference type="ARBA" id="ARBA00007430"/>
    </source>
</evidence>
<dbReference type="InterPro" id="IPR051203">
    <property type="entry name" value="Polysaccharide_Synthase-Rel"/>
</dbReference>
<gene>
    <name evidence="3" type="ORF">GGR28_002850</name>
</gene>